<gene>
    <name evidence="1" type="ORF">Tco_0976794</name>
</gene>
<dbReference type="Proteomes" id="UP001151760">
    <property type="component" value="Unassembled WGS sequence"/>
</dbReference>
<dbReference type="PANTHER" id="PTHR31933">
    <property type="entry name" value="O-FUCOSYLTRANSFERASE 2-RELATED"/>
    <property type="match status" value="1"/>
</dbReference>
<keyword evidence="2" id="KW-1185">Reference proteome</keyword>
<name>A0ABQ5EJE5_9ASTR</name>
<accession>A0ABQ5EJE5</accession>
<dbReference type="PANTHER" id="PTHR31933:SF5">
    <property type="entry name" value="O-FUCOSYLTRANSFERASE 31"/>
    <property type="match status" value="1"/>
</dbReference>
<evidence type="ECO:0000313" key="1">
    <source>
        <dbReference type="EMBL" id="GJT50637.1"/>
    </source>
</evidence>
<reference evidence="1" key="2">
    <citation type="submission" date="2022-01" db="EMBL/GenBank/DDBJ databases">
        <authorList>
            <person name="Yamashiro T."/>
            <person name="Shiraishi A."/>
            <person name="Satake H."/>
            <person name="Nakayama K."/>
        </authorList>
    </citation>
    <scope>NUCLEOTIDE SEQUENCE</scope>
</reference>
<proteinExistence type="predicted"/>
<evidence type="ECO:0000313" key="2">
    <source>
        <dbReference type="Proteomes" id="UP001151760"/>
    </source>
</evidence>
<protein>
    <submittedName>
        <fullName evidence="1">Uncharacterized protein</fullName>
    </submittedName>
</protein>
<sequence length="214" mass="23900">MVSRHGSRLILSLTSEIDLMMLCITENDIGNPIEPSEIDTFYRLRNRRLELERGEHTTPKSRMVQGESFAATFLAFANAFATRSEVNRGGVTTTINIHWQDQVPICSHDVEEGCKAFIASGASDLYLGRAASTKRCLQPWKGAAIDRLGITRLFLDMAAPSACDFGCGKAEKLALAKYHQVIWQGRVMKTQFTNEEFRPQGRCPLTPESFGLQQ</sequence>
<dbReference type="InterPro" id="IPR052272">
    <property type="entry name" value="GT106_glycosyltransferase"/>
</dbReference>
<dbReference type="EMBL" id="BQNB010016338">
    <property type="protein sequence ID" value="GJT50637.1"/>
    <property type="molecule type" value="Genomic_DNA"/>
</dbReference>
<comment type="caution">
    <text evidence="1">The sequence shown here is derived from an EMBL/GenBank/DDBJ whole genome shotgun (WGS) entry which is preliminary data.</text>
</comment>
<organism evidence="1 2">
    <name type="scientific">Tanacetum coccineum</name>
    <dbReference type="NCBI Taxonomy" id="301880"/>
    <lineage>
        <taxon>Eukaryota</taxon>
        <taxon>Viridiplantae</taxon>
        <taxon>Streptophyta</taxon>
        <taxon>Embryophyta</taxon>
        <taxon>Tracheophyta</taxon>
        <taxon>Spermatophyta</taxon>
        <taxon>Magnoliopsida</taxon>
        <taxon>eudicotyledons</taxon>
        <taxon>Gunneridae</taxon>
        <taxon>Pentapetalae</taxon>
        <taxon>asterids</taxon>
        <taxon>campanulids</taxon>
        <taxon>Asterales</taxon>
        <taxon>Asteraceae</taxon>
        <taxon>Asteroideae</taxon>
        <taxon>Anthemideae</taxon>
        <taxon>Anthemidinae</taxon>
        <taxon>Tanacetum</taxon>
    </lineage>
</organism>
<reference evidence="1" key="1">
    <citation type="journal article" date="2022" name="Int. J. Mol. Sci.">
        <title>Draft Genome of Tanacetum Coccineum: Genomic Comparison of Closely Related Tanacetum-Family Plants.</title>
        <authorList>
            <person name="Yamashiro T."/>
            <person name="Shiraishi A."/>
            <person name="Nakayama K."/>
            <person name="Satake H."/>
        </authorList>
    </citation>
    <scope>NUCLEOTIDE SEQUENCE</scope>
</reference>